<dbReference type="PROSITE" id="PS50920">
    <property type="entry name" value="SOLCAR"/>
    <property type="match status" value="3"/>
</dbReference>
<keyword evidence="7 22" id="KW-0820">tRNA-binding</keyword>
<evidence type="ECO:0000256" key="2">
    <source>
        <dbReference type="ARBA" id="ARBA00004123"/>
    </source>
</evidence>
<dbReference type="GO" id="GO:0106143">
    <property type="term" value="C:tRNA (m7G46) methyltransferase complex"/>
    <property type="evidence" value="ECO:0007669"/>
    <property type="project" value="UniProtKB-ARBA"/>
</dbReference>
<keyword evidence="16" id="KW-0408">Iron</keyword>
<dbReference type="PANTHER" id="PTHR45758">
    <property type="entry name" value="MITOFERRIN-1-RELATED"/>
    <property type="match status" value="1"/>
</dbReference>
<evidence type="ECO:0000256" key="6">
    <source>
        <dbReference type="ARBA" id="ARBA00022496"/>
    </source>
</evidence>
<evidence type="ECO:0000256" key="23">
    <source>
        <dbReference type="PROSITE-ProRule" id="PRU00282"/>
    </source>
</evidence>
<proteinExistence type="inferred from homology"/>
<dbReference type="EMBL" id="CATQJL010000316">
    <property type="protein sequence ID" value="CAJ0607774.1"/>
    <property type="molecule type" value="Genomic_DNA"/>
</dbReference>
<dbReference type="GO" id="GO:0048250">
    <property type="term" value="P:iron import into the mitochondrion"/>
    <property type="evidence" value="ECO:0007669"/>
    <property type="project" value="TreeGrafter"/>
</dbReference>
<keyword evidence="10 22" id="KW-0949">S-adenosyl-L-methionine</keyword>
<dbReference type="FunFam" id="3.40.50.150:FF:000060">
    <property type="entry name" value="tRNA (guanine-N(7)-)-methyltransferase"/>
    <property type="match status" value="1"/>
</dbReference>
<feature type="binding site" evidence="22">
    <location>
        <position position="71"/>
    </location>
    <ligand>
        <name>S-adenosyl-L-methionine</name>
        <dbReference type="ChEBI" id="CHEBI:59789"/>
    </ligand>
</feature>
<evidence type="ECO:0000256" key="10">
    <source>
        <dbReference type="ARBA" id="ARBA00022691"/>
    </source>
</evidence>
<keyword evidence="6" id="KW-0410">Iron transport</keyword>
<name>A0AA36MCC8_CYLNA</name>
<feature type="repeat" description="Solcar" evidence="23">
    <location>
        <begin position="362"/>
        <end position="446"/>
    </location>
</feature>
<protein>
    <recommendedName>
        <fullName evidence="22">tRNA (guanine-N(7)-)-methyltransferase</fullName>
        <ecNumber evidence="22">2.1.1.33</ecNumber>
    </recommendedName>
    <alternativeName>
        <fullName evidence="22">tRNA (guanine(46)-N(7))-methyltransferase</fullName>
    </alternativeName>
    <alternativeName>
        <fullName evidence="22">tRNA(m7G46)-methyltransferase</fullName>
    </alternativeName>
</protein>
<evidence type="ECO:0000256" key="7">
    <source>
        <dbReference type="ARBA" id="ARBA00022555"/>
    </source>
</evidence>
<comment type="similarity">
    <text evidence="22">Belongs to the class I-like SAM-binding methyltransferase superfamily. TrmB family.</text>
</comment>
<keyword evidence="12 22" id="KW-0819">tRNA processing</keyword>
<feature type="active site" evidence="22">
    <location>
        <position position="152"/>
    </location>
</feature>
<dbReference type="SUPFAM" id="SSF53335">
    <property type="entry name" value="S-adenosyl-L-methionine-dependent methyltransferases"/>
    <property type="match status" value="1"/>
</dbReference>
<evidence type="ECO:0000313" key="26">
    <source>
        <dbReference type="Proteomes" id="UP001176961"/>
    </source>
</evidence>
<evidence type="ECO:0000256" key="16">
    <source>
        <dbReference type="ARBA" id="ARBA00023004"/>
    </source>
</evidence>
<evidence type="ECO:0000256" key="21">
    <source>
        <dbReference type="ARBA" id="ARBA00060552"/>
    </source>
</evidence>
<dbReference type="InterPro" id="IPR018108">
    <property type="entry name" value="MCP_transmembrane"/>
</dbReference>
<keyword evidence="8 22" id="KW-0489">Methyltransferase</keyword>
<evidence type="ECO:0000256" key="11">
    <source>
        <dbReference type="ARBA" id="ARBA00022692"/>
    </source>
</evidence>
<dbReference type="HAMAP" id="MF_03055">
    <property type="entry name" value="tRNA_methyltr_TrmB_euk"/>
    <property type="match status" value="1"/>
</dbReference>
<dbReference type="SUPFAM" id="SSF103506">
    <property type="entry name" value="Mitochondrial carrier"/>
    <property type="match status" value="1"/>
</dbReference>
<dbReference type="Proteomes" id="UP001176961">
    <property type="component" value="Unassembled WGS sequence"/>
</dbReference>
<dbReference type="GO" id="GO:0005743">
    <property type="term" value="C:mitochondrial inner membrane"/>
    <property type="evidence" value="ECO:0007669"/>
    <property type="project" value="UniProtKB-SubCell"/>
</dbReference>
<comment type="caution">
    <text evidence="25">The sequence shown here is derived from an EMBL/GenBank/DDBJ whole genome shotgun (WGS) entry which is preliminary data.</text>
</comment>
<evidence type="ECO:0000256" key="12">
    <source>
        <dbReference type="ARBA" id="ARBA00022694"/>
    </source>
</evidence>
<comment type="subcellular location">
    <subcellularLocation>
        <location evidence="3">Mitochondrion inner membrane</location>
        <topology evidence="3">Multi-pass membrane protein</topology>
    </subcellularLocation>
    <subcellularLocation>
        <location evidence="2 22">Nucleus</location>
    </subcellularLocation>
</comment>
<comment type="similarity">
    <text evidence="4 24">Belongs to the mitochondrial carrier (TC 2.A.29) family.</text>
</comment>
<dbReference type="GO" id="GO:0005634">
    <property type="term" value="C:nucleus"/>
    <property type="evidence" value="ECO:0007669"/>
    <property type="project" value="UniProtKB-SubCell"/>
</dbReference>
<comment type="pathway">
    <text evidence="21 22">tRNA modification; N(7)-methylguanine-tRNA biosynthesis.</text>
</comment>
<organism evidence="25 26">
    <name type="scientific">Cylicocyclus nassatus</name>
    <name type="common">Nematode worm</name>
    <dbReference type="NCBI Taxonomy" id="53992"/>
    <lineage>
        <taxon>Eukaryota</taxon>
        <taxon>Metazoa</taxon>
        <taxon>Ecdysozoa</taxon>
        <taxon>Nematoda</taxon>
        <taxon>Chromadorea</taxon>
        <taxon>Rhabditida</taxon>
        <taxon>Rhabditina</taxon>
        <taxon>Rhabditomorpha</taxon>
        <taxon>Strongyloidea</taxon>
        <taxon>Strongylidae</taxon>
        <taxon>Cylicocyclus</taxon>
    </lineage>
</organism>
<keyword evidence="18" id="KW-0496">Mitochondrion</keyword>
<keyword evidence="13" id="KW-0999">Mitochondrion inner membrane</keyword>
<keyword evidence="20 22" id="KW-0539">Nucleus</keyword>
<feature type="binding site" evidence="22">
    <location>
        <begin position="94"/>
        <end position="95"/>
    </location>
    <ligand>
        <name>S-adenosyl-L-methionine</name>
        <dbReference type="ChEBI" id="CHEBI:59789"/>
    </ligand>
</feature>
<gene>
    <name evidence="25" type="ORF">CYNAS_LOCUS19757</name>
</gene>
<feature type="binding site" evidence="22">
    <location>
        <position position="149"/>
    </location>
    <ligand>
        <name>S-adenosyl-L-methionine</name>
        <dbReference type="ChEBI" id="CHEBI:59789"/>
    </ligand>
</feature>
<sequence>MEVDQRVPEPGDCEAVAVPELPQKKFYRQRAHSNPHSDHDIDYPRTPADMDWKKLYGDYAEGRQVEFADVGCGYGGLLMKLSPMFPEVLMVGLEIRVKVSDFVQEKIKALRIREAETNGYRNVACLRSNAMKYLPNYFHKHQLSKIFFLFPDPHFKNKKHKWRIITPGLLAEYAYVLRPGGLMYTITDVKELHEWMVKHLSEHPLFERLTKEEEEADPVVPFLFESTEEGQKVTRNEGEKFPAVFRRKPDPECMGEEEYETLPTHSVGVHLAAGALAGAVEHCVMFPFDSVKTRIQSLCPCPETRCPTPMHSLWNIVRREGWLRPLRGVNAIAAGSLPAHALYFTIYEKTKAYLTGNTAGHANTLAYGASGILATLVHDAVMNPAEVVKQRMQMQFSPYGSSLECVRCIYLREGIGAFYRSYSTQLLMGVPYQTVHFMTYEFWQQILNREHKYDPVSHLVSGGLAGGLAAAVTTPLDCVKTVLNTQQTPEFCEKEGSVVLKSTGTYRGIPDAVRIIYQQRGLGGFACGMQARVVFQMPATALSWSVYELFKFVLGYSSAKSS</sequence>
<dbReference type="InterPro" id="IPR003358">
    <property type="entry name" value="tRNA_(Gua-N-7)_MeTrfase_Trmb"/>
</dbReference>
<evidence type="ECO:0000256" key="18">
    <source>
        <dbReference type="ARBA" id="ARBA00023128"/>
    </source>
</evidence>
<dbReference type="GO" id="GO:0008176">
    <property type="term" value="F:tRNA (guanine(46)-N7)-methyltransferase activity"/>
    <property type="evidence" value="ECO:0007669"/>
    <property type="project" value="UniProtKB-UniRule"/>
</dbReference>
<dbReference type="InterPro" id="IPR023395">
    <property type="entry name" value="MCP_dom_sf"/>
</dbReference>
<dbReference type="NCBIfam" id="TIGR00091">
    <property type="entry name" value="tRNA (guanosine(46)-N7)-methyltransferase TrmB"/>
    <property type="match status" value="1"/>
</dbReference>
<comment type="catalytic activity">
    <reaction evidence="1 22">
        <text>guanosine(46) in tRNA + S-adenosyl-L-methionine = N(7)-methylguanosine(46) in tRNA + S-adenosyl-L-homocysteine</text>
        <dbReference type="Rhea" id="RHEA:42708"/>
        <dbReference type="Rhea" id="RHEA-COMP:10188"/>
        <dbReference type="Rhea" id="RHEA-COMP:10189"/>
        <dbReference type="ChEBI" id="CHEBI:57856"/>
        <dbReference type="ChEBI" id="CHEBI:59789"/>
        <dbReference type="ChEBI" id="CHEBI:74269"/>
        <dbReference type="ChEBI" id="CHEBI:74480"/>
        <dbReference type="EC" id="2.1.1.33"/>
    </reaction>
</comment>
<dbReference type="Gene3D" id="3.40.50.150">
    <property type="entry name" value="Vaccinia Virus protein VP39"/>
    <property type="match status" value="1"/>
</dbReference>
<dbReference type="Pfam" id="PF02390">
    <property type="entry name" value="Methyltransf_4"/>
    <property type="match status" value="1"/>
</dbReference>
<dbReference type="Pfam" id="PF00153">
    <property type="entry name" value="Mito_carr"/>
    <property type="match status" value="3"/>
</dbReference>
<keyword evidence="5 24" id="KW-0813">Transport</keyword>
<keyword evidence="11 23" id="KW-0812">Transmembrane</keyword>
<evidence type="ECO:0000256" key="15">
    <source>
        <dbReference type="ARBA" id="ARBA00022989"/>
    </source>
</evidence>
<dbReference type="AlphaFoldDB" id="A0AA36MCC8"/>
<evidence type="ECO:0000256" key="8">
    <source>
        <dbReference type="ARBA" id="ARBA00022603"/>
    </source>
</evidence>
<comment type="function">
    <text evidence="22">Catalyzes the formation of N(7)-methylguanine at position 46 (m7G46) in tRNA.</text>
</comment>
<evidence type="ECO:0000256" key="20">
    <source>
        <dbReference type="ARBA" id="ARBA00023242"/>
    </source>
</evidence>
<dbReference type="FunFam" id="1.50.40.10:FF:000029">
    <property type="entry name" value="Solute carrier family 25 member 28"/>
    <property type="match status" value="1"/>
</dbReference>
<feature type="binding site" evidence="22">
    <location>
        <begin position="129"/>
        <end position="130"/>
    </location>
    <ligand>
        <name>S-adenosyl-L-methionine</name>
        <dbReference type="ChEBI" id="CHEBI:59789"/>
    </ligand>
</feature>
<feature type="repeat" description="Solcar" evidence="23">
    <location>
        <begin position="265"/>
        <end position="353"/>
    </location>
</feature>
<evidence type="ECO:0000256" key="1">
    <source>
        <dbReference type="ARBA" id="ARBA00000142"/>
    </source>
</evidence>
<dbReference type="InterPro" id="IPR025763">
    <property type="entry name" value="Trm8_euk"/>
</dbReference>
<evidence type="ECO:0000256" key="24">
    <source>
        <dbReference type="RuleBase" id="RU000488"/>
    </source>
</evidence>
<dbReference type="GO" id="GO:0000049">
    <property type="term" value="F:tRNA binding"/>
    <property type="evidence" value="ECO:0007669"/>
    <property type="project" value="UniProtKB-UniRule"/>
</dbReference>
<dbReference type="PANTHER" id="PTHR45758:SF20">
    <property type="entry name" value="MITOFERRIN-2"/>
    <property type="match status" value="1"/>
</dbReference>
<dbReference type="InterPro" id="IPR029063">
    <property type="entry name" value="SAM-dependent_MTases_sf"/>
</dbReference>
<accession>A0AA36MCC8</accession>
<dbReference type="GO" id="GO:0015093">
    <property type="term" value="F:ferrous iron transmembrane transporter activity"/>
    <property type="evidence" value="ECO:0007669"/>
    <property type="project" value="TreeGrafter"/>
</dbReference>
<dbReference type="EC" id="2.1.1.33" evidence="22"/>
<keyword evidence="9 22" id="KW-0808">Transferase</keyword>
<feature type="repeat" description="Solcar" evidence="23">
    <location>
        <begin position="453"/>
        <end position="553"/>
    </location>
</feature>
<evidence type="ECO:0000256" key="4">
    <source>
        <dbReference type="ARBA" id="ARBA00006375"/>
    </source>
</evidence>
<evidence type="ECO:0000256" key="5">
    <source>
        <dbReference type="ARBA" id="ARBA00022448"/>
    </source>
</evidence>
<keyword evidence="14 22" id="KW-0694">RNA-binding</keyword>
<evidence type="ECO:0000256" key="17">
    <source>
        <dbReference type="ARBA" id="ARBA00023065"/>
    </source>
</evidence>
<evidence type="ECO:0000313" key="25">
    <source>
        <dbReference type="EMBL" id="CAJ0607774.1"/>
    </source>
</evidence>
<keyword evidence="19 23" id="KW-0472">Membrane</keyword>
<dbReference type="Gene3D" id="1.50.40.10">
    <property type="entry name" value="Mitochondrial carrier domain"/>
    <property type="match status" value="2"/>
</dbReference>
<keyword evidence="26" id="KW-1185">Reference proteome</keyword>
<evidence type="ECO:0000256" key="19">
    <source>
        <dbReference type="ARBA" id="ARBA00023136"/>
    </source>
</evidence>
<evidence type="ECO:0000256" key="9">
    <source>
        <dbReference type="ARBA" id="ARBA00022679"/>
    </source>
</evidence>
<keyword evidence="17" id="KW-0406">Ion transport</keyword>
<evidence type="ECO:0000256" key="22">
    <source>
        <dbReference type="HAMAP-Rule" id="MF_03055"/>
    </source>
</evidence>
<feature type="binding site" evidence="22">
    <location>
        <begin position="227"/>
        <end position="229"/>
    </location>
    <ligand>
        <name>S-adenosyl-L-methionine</name>
        <dbReference type="ChEBI" id="CHEBI:59789"/>
    </ligand>
</feature>
<keyword evidence="15" id="KW-1133">Transmembrane helix</keyword>
<evidence type="ECO:0000256" key="14">
    <source>
        <dbReference type="ARBA" id="ARBA00022884"/>
    </source>
</evidence>
<dbReference type="PROSITE" id="PS51625">
    <property type="entry name" value="SAM_MT_TRMB"/>
    <property type="match status" value="1"/>
</dbReference>
<evidence type="ECO:0000256" key="3">
    <source>
        <dbReference type="ARBA" id="ARBA00004448"/>
    </source>
</evidence>
<reference evidence="25" key="1">
    <citation type="submission" date="2023-07" db="EMBL/GenBank/DDBJ databases">
        <authorList>
            <consortium name="CYATHOMIX"/>
        </authorList>
    </citation>
    <scope>NUCLEOTIDE SEQUENCE</scope>
    <source>
        <strain evidence="25">N/A</strain>
    </source>
</reference>
<evidence type="ECO:0000256" key="13">
    <source>
        <dbReference type="ARBA" id="ARBA00022792"/>
    </source>
</evidence>